<evidence type="ECO:0000313" key="7">
    <source>
        <dbReference type="EMBL" id="KAK7416921.1"/>
    </source>
</evidence>
<keyword evidence="3" id="KW-0347">Helicase</keyword>
<dbReference type="InterPro" id="IPR027417">
    <property type="entry name" value="P-loop_NTPase"/>
</dbReference>
<feature type="region of interest" description="Disordered" evidence="5">
    <location>
        <begin position="158"/>
        <end position="214"/>
    </location>
</feature>
<name>A0ABR1H798_9HYPO</name>
<feature type="domain" description="Helicase ATP-binding" evidence="6">
    <location>
        <begin position="294"/>
        <end position="487"/>
    </location>
</feature>
<keyword evidence="2" id="KW-0378">Hydrolase</keyword>
<dbReference type="Gene3D" id="3.40.50.10810">
    <property type="entry name" value="Tandem AAA-ATPase domain"/>
    <property type="match status" value="1"/>
</dbReference>
<dbReference type="PANTHER" id="PTHR45626:SF17">
    <property type="entry name" value="HELICASE-LIKE TRANSCRIPTION FACTOR"/>
    <property type="match status" value="1"/>
</dbReference>
<dbReference type="PROSITE" id="PS51192">
    <property type="entry name" value="HELICASE_ATP_BIND_1"/>
    <property type="match status" value="1"/>
</dbReference>
<protein>
    <recommendedName>
        <fullName evidence="6">Helicase ATP-binding domain-containing protein</fullName>
    </recommendedName>
</protein>
<keyword evidence="4" id="KW-0067">ATP-binding</keyword>
<keyword evidence="8" id="KW-1185">Reference proteome</keyword>
<dbReference type="InterPro" id="IPR014001">
    <property type="entry name" value="Helicase_ATP-bd"/>
</dbReference>
<feature type="compositionally biased region" description="Polar residues" evidence="5">
    <location>
        <begin position="35"/>
        <end position="44"/>
    </location>
</feature>
<organism evidence="7 8">
    <name type="scientific">Neonectria magnoliae</name>
    <dbReference type="NCBI Taxonomy" id="2732573"/>
    <lineage>
        <taxon>Eukaryota</taxon>
        <taxon>Fungi</taxon>
        <taxon>Dikarya</taxon>
        <taxon>Ascomycota</taxon>
        <taxon>Pezizomycotina</taxon>
        <taxon>Sordariomycetes</taxon>
        <taxon>Hypocreomycetidae</taxon>
        <taxon>Hypocreales</taxon>
        <taxon>Nectriaceae</taxon>
        <taxon>Neonectria</taxon>
    </lineage>
</organism>
<dbReference type="SUPFAM" id="SSF52540">
    <property type="entry name" value="P-loop containing nucleoside triphosphate hydrolases"/>
    <property type="match status" value="1"/>
</dbReference>
<feature type="region of interest" description="Disordered" evidence="5">
    <location>
        <begin position="1"/>
        <end position="142"/>
    </location>
</feature>
<dbReference type="CDD" id="cd18008">
    <property type="entry name" value="DEXDc_SHPRH-like"/>
    <property type="match status" value="1"/>
</dbReference>
<evidence type="ECO:0000256" key="3">
    <source>
        <dbReference type="ARBA" id="ARBA00022806"/>
    </source>
</evidence>
<dbReference type="InterPro" id="IPR038718">
    <property type="entry name" value="SNF2-like_sf"/>
</dbReference>
<evidence type="ECO:0000259" key="6">
    <source>
        <dbReference type="PROSITE" id="PS51192"/>
    </source>
</evidence>
<feature type="compositionally biased region" description="Basic and acidic residues" evidence="5">
    <location>
        <begin position="158"/>
        <end position="174"/>
    </location>
</feature>
<evidence type="ECO:0000256" key="1">
    <source>
        <dbReference type="ARBA" id="ARBA00022741"/>
    </source>
</evidence>
<evidence type="ECO:0000256" key="5">
    <source>
        <dbReference type="SAM" id="MobiDB-lite"/>
    </source>
</evidence>
<keyword evidence="1" id="KW-0547">Nucleotide-binding</keyword>
<dbReference type="InterPro" id="IPR050628">
    <property type="entry name" value="SNF2_RAD54_helicase_TF"/>
</dbReference>
<dbReference type="PANTHER" id="PTHR45626">
    <property type="entry name" value="TRANSCRIPTION TERMINATION FACTOR 2-RELATED"/>
    <property type="match status" value="1"/>
</dbReference>
<dbReference type="Pfam" id="PF00176">
    <property type="entry name" value="SNF2-rel_dom"/>
    <property type="match status" value="1"/>
</dbReference>
<evidence type="ECO:0000256" key="4">
    <source>
        <dbReference type="ARBA" id="ARBA00022840"/>
    </source>
</evidence>
<feature type="compositionally biased region" description="Basic and acidic residues" evidence="5">
    <location>
        <begin position="121"/>
        <end position="136"/>
    </location>
</feature>
<evidence type="ECO:0000313" key="8">
    <source>
        <dbReference type="Proteomes" id="UP001498421"/>
    </source>
</evidence>
<dbReference type="EMBL" id="JAZAVK010000196">
    <property type="protein sequence ID" value="KAK7416921.1"/>
    <property type="molecule type" value="Genomic_DNA"/>
</dbReference>
<sequence length="773" mass="86818">MEATPPKSEEPTSPVKSRHFPAPKAKIKAEDLNETSKLSSSYRSNAVPLKSKTPPTYIKTEEKTEAESPTNSSAADLVAPKLNCADAEQNSSGLSEAPSSYDPGSSSGSEGPSDDEDDQDVNWRKSKLDSKRNRSNEKKKRFLLKNAREYVAWLHAKEDEEEDTKRKRKEEQSPPRKSRKTSRQRARKQSGTLLDHLNDINDEVNNTAPDSNAPGLPAIKATTHAAQFTQLLRSIPSNCDTRHTNTQKQDLRQAVKLFGYKKVKATNGTYLLNGMLSSLEPYQQTASAWMVKRELARTKPFGGMLGDSMGLGKTVVSLNTIVGNPPDAKDIEEFSGTTLIVVPNRDIAVQWKTEIKKHCATKRTSLIYSRNAFDDVDDLKSQWIVITTYPDLISQFPKQEELRELIEKYDTDSWSLKKALRAKLGRLFQVDWYRVILDEAHAINNHNSSSAKACWELKSKHRWVLSGTPLSNKAEEFYPYLKFLDCGLTGSLKDYKMNYYKTDGRFDALIALIMYRRTTKDKFLGHSLISLPVSQVHEIWVPLSKEEEVIYEAVDRYYAHEVAKRKEQRKKEEKLFQEMLDREIIGGIKTSLGDQEKVPIAQQLQKGENFTTGLSKYAYGLQRLGDMDSLGGTFDMEALLTLAENEHLVKNLTCPGCVVRNPPLNPVQAVNLQGGDSLTTPACIQSIVDKDRKFKEAGRDSNGVQLIREKGKNFFFMASCRKETGVSMPPSSKLAATMAVLMTWSKEAPEDKIIGKFNSTSSLVDANLEISLH</sequence>
<evidence type="ECO:0000256" key="2">
    <source>
        <dbReference type="ARBA" id="ARBA00022801"/>
    </source>
</evidence>
<accession>A0ABR1H798</accession>
<reference evidence="7 8" key="1">
    <citation type="journal article" date="2025" name="Microbiol. Resour. Announc.">
        <title>Draft genome sequences for Neonectria magnoliae and Neonectria punicea, canker pathogens of Liriodendron tulipifera and Acer saccharum in West Virginia.</title>
        <authorList>
            <person name="Petronek H.M."/>
            <person name="Kasson M.T."/>
            <person name="Metheny A.M."/>
            <person name="Stauder C.M."/>
            <person name="Lovett B."/>
            <person name="Lynch S.C."/>
            <person name="Garnas J.R."/>
            <person name="Kasson L.R."/>
            <person name="Stajich J.E."/>
        </authorList>
    </citation>
    <scope>NUCLEOTIDE SEQUENCE [LARGE SCALE GENOMIC DNA]</scope>
    <source>
        <strain evidence="7 8">NRRL 64651</strain>
    </source>
</reference>
<comment type="caution">
    <text evidence="7">The sequence shown here is derived from an EMBL/GenBank/DDBJ whole genome shotgun (WGS) entry which is preliminary data.</text>
</comment>
<proteinExistence type="predicted"/>
<dbReference type="Proteomes" id="UP001498421">
    <property type="component" value="Unassembled WGS sequence"/>
</dbReference>
<dbReference type="SMART" id="SM00487">
    <property type="entry name" value="DEXDc"/>
    <property type="match status" value="1"/>
</dbReference>
<feature type="compositionally biased region" description="Basic residues" evidence="5">
    <location>
        <begin position="176"/>
        <end position="188"/>
    </location>
</feature>
<gene>
    <name evidence="7" type="ORF">QQZ08_011811</name>
</gene>
<dbReference type="InterPro" id="IPR000330">
    <property type="entry name" value="SNF2_N"/>
</dbReference>
<feature type="compositionally biased region" description="Low complexity" evidence="5">
    <location>
        <begin position="95"/>
        <end position="111"/>
    </location>
</feature>